<proteinExistence type="predicted"/>
<accession>A0A2H3EE85</accession>
<dbReference type="STRING" id="47427.A0A2H3EE85"/>
<evidence type="ECO:0000313" key="3">
    <source>
        <dbReference type="Proteomes" id="UP000217790"/>
    </source>
</evidence>
<evidence type="ECO:0000256" key="1">
    <source>
        <dbReference type="SAM" id="MobiDB-lite"/>
    </source>
</evidence>
<feature type="compositionally biased region" description="Basic and acidic residues" evidence="1">
    <location>
        <begin position="93"/>
        <end position="102"/>
    </location>
</feature>
<protein>
    <submittedName>
        <fullName evidence="2">Uncharacterized protein</fullName>
    </submittedName>
</protein>
<feature type="region of interest" description="Disordered" evidence="1">
    <location>
        <begin position="64"/>
        <end position="117"/>
    </location>
</feature>
<dbReference type="InParanoid" id="A0A2H3EE85"/>
<dbReference type="Proteomes" id="UP000217790">
    <property type="component" value="Unassembled WGS sequence"/>
</dbReference>
<name>A0A2H3EE85_ARMGA</name>
<reference evidence="3" key="1">
    <citation type="journal article" date="2017" name="Nat. Ecol. Evol.">
        <title>Genome expansion and lineage-specific genetic innovations in the forest pathogenic fungi Armillaria.</title>
        <authorList>
            <person name="Sipos G."/>
            <person name="Prasanna A.N."/>
            <person name="Walter M.C."/>
            <person name="O'Connor E."/>
            <person name="Balint B."/>
            <person name="Krizsan K."/>
            <person name="Kiss B."/>
            <person name="Hess J."/>
            <person name="Varga T."/>
            <person name="Slot J."/>
            <person name="Riley R."/>
            <person name="Boka B."/>
            <person name="Rigling D."/>
            <person name="Barry K."/>
            <person name="Lee J."/>
            <person name="Mihaltcheva S."/>
            <person name="LaButti K."/>
            <person name="Lipzen A."/>
            <person name="Waldron R."/>
            <person name="Moloney N.M."/>
            <person name="Sperisen C."/>
            <person name="Kredics L."/>
            <person name="Vagvoelgyi C."/>
            <person name="Patrignani A."/>
            <person name="Fitzpatrick D."/>
            <person name="Nagy I."/>
            <person name="Doyle S."/>
            <person name="Anderson J.B."/>
            <person name="Grigoriev I.V."/>
            <person name="Gueldener U."/>
            <person name="Muensterkoetter M."/>
            <person name="Nagy L.G."/>
        </authorList>
    </citation>
    <scope>NUCLEOTIDE SEQUENCE [LARGE SCALE GENOMIC DNA]</scope>
    <source>
        <strain evidence="3">Ar21-2</strain>
    </source>
</reference>
<dbReference type="OrthoDB" id="2355984at2759"/>
<keyword evidence="3" id="KW-1185">Reference proteome</keyword>
<evidence type="ECO:0000313" key="2">
    <source>
        <dbReference type="EMBL" id="PBL01883.1"/>
    </source>
</evidence>
<gene>
    <name evidence="2" type="ORF">ARMGADRAFT_1023269</name>
</gene>
<dbReference type="AlphaFoldDB" id="A0A2H3EE85"/>
<sequence>MGINSLKPDVLAQIIHMLTNFFNAWPGHDVDFNNALWVYVKMLNNYKNKQCVLHCKGENQLQARARNEAEERRPGQPQAADFHEEEDDERDGEGEGSKLKEQSDDERDGDKGLSSAKRPWIDESQFPWQSVREISQALLHPELQCTLELIENYTLDLKAIRQSLTNSPECSEFPEEQWLTLLAGKAINLDSVFAANHSTSINKVQSLSLALRTHSLSAIHVLPLQENHAPSPLSHVHPRSDYSKQS</sequence>
<dbReference type="EMBL" id="KZ293645">
    <property type="protein sequence ID" value="PBL01883.1"/>
    <property type="molecule type" value="Genomic_DNA"/>
</dbReference>
<feature type="compositionally biased region" description="Basic and acidic residues" evidence="1">
    <location>
        <begin position="65"/>
        <end position="74"/>
    </location>
</feature>
<feature type="compositionally biased region" description="Acidic residues" evidence="1">
    <location>
        <begin position="83"/>
        <end position="92"/>
    </location>
</feature>
<organism evidence="2 3">
    <name type="scientific">Armillaria gallica</name>
    <name type="common">Bulbous honey fungus</name>
    <name type="synonym">Armillaria bulbosa</name>
    <dbReference type="NCBI Taxonomy" id="47427"/>
    <lineage>
        <taxon>Eukaryota</taxon>
        <taxon>Fungi</taxon>
        <taxon>Dikarya</taxon>
        <taxon>Basidiomycota</taxon>
        <taxon>Agaricomycotina</taxon>
        <taxon>Agaricomycetes</taxon>
        <taxon>Agaricomycetidae</taxon>
        <taxon>Agaricales</taxon>
        <taxon>Marasmiineae</taxon>
        <taxon>Physalacriaceae</taxon>
        <taxon>Armillaria</taxon>
    </lineage>
</organism>